<dbReference type="Proteomes" id="UP001370348">
    <property type="component" value="Chromosome"/>
</dbReference>
<evidence type="ECO:0000313" key="2">
    <source>
        <dbReference type="EMBL" id="WXB17419.1"/>
    </source>
</evidence>
<evidence type="ECO:0000313" key="3">
    <source>
        <dbReference type="Proteomes" id="UP001370348"/>
    </source>
</evidence>
<sequence length="379" mass="39876">MKGIRVGMLMGRARADVLVFGATGFTGRLVCEALRARGIAFAVAGRNRSKLDALSRALGGVETAVVDLKDAETIVRALGDRRVVCACAGPFIEVGEPILASCARMGIHYADTTGEQSFVALAVLRYRATAEASGACIAPSMAYEIAPADWAAHVAAERVGGAPERLDIVYMPGEGGSLVDTTTRGTKLSVMSIFAGESRQFVDGALRREAPATVVQTFDTLDGRRVTALSIPSPETIVVPGHTGARTVRTFMTMGRGPARLLQKTRSFAPAAVRLARPLLARAIGRSSEGPEGEARAMPFHLLAEAHRAGRTARVFVSGRDPYGLTAEIQALYVARALAGALEVRGIVAPSQAIAPRDAMEALRPSGLELAIFDNGSPI</sequence>
<dbReference type="SUPFAM" id="SSF51735">
    <property type="entry name" value="NAD(P)-binding Rossmann-fold domains"/>
    <property type="match status" value="1"/>
</dbReference>
<keyword evidence="3" id="KW-1185">Reference proteome</keyword>
<reference evidence="2 3" key="1">
    <citation type="submission" date="2021-12" db="EMBL/GenBank/DDBJ databases">
        <title>Discovery of the Pendulisporaceae a myxobacterial family with distinct sporulation behavior and unique specialized metabolism.</title>
        <authorList>
            <person name="Garcia R."/>
            <person name="Popoff A."/>
            <person name="Bader C.D."/>
            <person name="Loehr J."/>
            <person name="Walesch S."/>
            <person name="Walt C."/>
            <person name="Boldt J."/>
            <person name="Bunk B."/>
            <person name="Haeckl F.J.F.P.J."/>
            <person name="Gunesch A.P."/>
            <person name="Birkelbach J."/>
            <person name="Nuebel U."/>
            <person name="Pietschmann T."/>
            <person name="Bach T."/>
            <person name="Mueller R."/>
        </authorList>
    </citation>
    <scope>NUCLEOTIDE SEQUENCE [LARGE SCALE GENOMIC DNA]</scope>
    <source>
        <strain evidence="2 3">MSr11954</strain>
    </source>
</reference>
<evidence type="ECO:0000259" key="1">
    <source>
        <dbReference type="Pfam" id="PF03435"/>
    </source>
</evidence>
<protein>
    <submittedName>
        <fullName evidence="2">Saccharopine dehydrogenase NADP-binding domain-containing protein</fullName>
    </submittedName>
</protein>
<accession>A0ABZ2M2I2</accession>
<organism evidence="2 3">
    <name type="scientific">Pendulispora albinea</name>
    <dbReference type="NCBI Taxonomy" id="2741071"/>
    <lineage>
        <taxon>Bacteria</taxon>
        <taxon>Pseudomonadati</taxon>
        <taxon>Myxococcota</taxon>
        <taxon>Myxococcia</taxon>
        <taxon>Myxococcales</taxon>
        <taxon>Sorangiineae</taxon>
        <taxon>Pendulisporaceae</taxon>
        <taxon>Pendulispora</taxon>
    </lineage>
</organism>
<dbReference type="RefSeq" id="WP_394827051.1">
    <property type="nucleotide sequence ID" value="NZ_CP089984.1"/>
</dbReference>
<dbReference type="Pfam" id="PF03435">
    <property type="entry name" value="Sacchrp_dh_NADP"/>
    <property type="match status" value="1"/>
</dbReference>
<dbReference type="EMBL" id="CP089984">
    <property type="protein sequence ID" value="WXB17419.1"/>
    <property type="molecule type" value="Genomic_DNA"/>
</dbReference>
<dbReference type="PANTHER" id="PTHR43781">
    <property type="entry name" value="SACCHAROPINE DEHYDROGENASE"/>
    <property type="match status" value="1"/>
</dbReference>
<dbReference type="PANTHER" id="PTHR43781:SF1">
    <property type="entry name" value="SACCHAROPINE DEHYDROGENASE"/>
    <property type="match status" value="1"/>
</dbReference>
<dbReference type="InterPro" id="IPR005097">
    <property type="entry name" value="Sacchrp_dh_NADP-bd"/>
</dbReference>
<dbReference type="Gene3D" id="3.40.50.720">
    <property type="entry name" value="NAD(P)-binding Rossmann-like Domain"/>
    <property type="match status" value="1"/>
</dbReference>
<proteinExistence type="predicted"/>
<dbReference type="InterPro" id="IPR036291">
    <property type="entry name" value="NAD(P)-bd_dom_sf"/>
</dbReference>
<feature type="domain" description="Saccharopine dehydrogenase NADP binding" evidence="1">
    <location>
        <begin position="17"/>
        <end position="135"/>
    </location>
</feature>
<gene>
    <name evidence="2" type="ORF">LZC94_09065</name>
</gene>
<name>A0ABZ2M2I2_9BACT</name>